<evidence type="ECO:0000313" key="2">
    <source>
        <dbReference type="Proteomes" id="UP000322699"/>
    </source>
</evidence>
<sequence>MFILQFAMFDWFANNITHRIFISPAEGACRNSLHSLRPTLFATAYSVRYGLRWSANLEGYVSPSLNRLCTKSFAGNGLGLLFLRRRCDGTPLALCG</sequence>
<comment type="caution">
    <text evidence="1">The sequence shown here is derived from an EMBL/GenBank/DDBJ whole genome shotgun (WGS) entry which is preliminary data.</text>
</comment>
<name>A0A5B1CFB2_9BACT</name>
<organism evidence="1 2">
    <name type="scientific">Rubripirellula obstinata</name>
    <dbReference type="NCBI Taxonomy" id="406547"/>
    <lineage>
        <taxon>Bacteria</taxon>
        <taxon>Pseudomonadati</taxon>
        <taxon>Planctomycetota</taxon>
        <taxon>Planctomycetia</taxon>
        <taxon>Pirellulales</taxon>
        <taxon>Pirellulaceae</taxon>
        <taxon>Rubripirellula</taxon>
    </lineage>
</organism>
<dbReference type="Proteomes" id="UP000322699">
    <property type="component" value="Unassembled WGS sequence"/>
</dbReference>
<reference evidence="1 2" key="1">
    <citation type="submission" date="2019-08" db="EMBL/GenBank/DDBJ databases">
        <title>Deep-cultivation of Planctomycetes and their phenomic and genomic characterization uncovers novel biology.</title>
        <authorList>
            <person name="Wiegand S."/>
            <person name="Jogler M."/>
            <person name="Boedeker C."/>
            <person name="Pinto D."/>
            <person name="Vollmers J."/>
            <person name="Rivas-Marin E."/>
            <person name="Kohn T."/>
            <person name="Peeters S.H."/>
            <person name="Heuer A."/>
            <person name="Rast P."/>
            <person name="Oberbeckmann S."/>
            <person name="Bunk B."/>
            <person name="Jeske O."/>
            <person name="Meyerdierks A."/>
            <person name="Storesund J.E."/>
            <person name="Kallscheuer N."/>
            <person name="Luecker S."/>
            <person name="Lage O.M."/>
            <person name="Pohl T."/>
            <person name="Merkel B.J."/>
            <person name="Hornburger P."/>
            <person name="Mueller R.-W."/>
            <person name="Bruemmer F."/>
            <person name="Labrenz M."/>
            <person name="Spormann A.M."/>
            <person name="Op Den Camp H."/>
            <person name="Overmann J."/>
            <person name="Amann R."/>
            <person name="Jetten M.S.M."/>
            <person name="Mascher T."/>
            <person name="Medema M.H."/>
            <person name="Devos D.P."/>
            <person name="Kaster A.-K."/>
            <person name="Ovreas L."/>
            <person name="Rohde M."/>
            <person name="Galperin M.Y."/>
            <person name="Jogler C."/>
        </authorList>
    </citation>
    <scope>NUCLEOTIDE SEQUENCE [LARGE SCALE GENOMIC DNA]</scope>
    <source>
        <strain evidence="1 2">LF1</strain>
    </source>
</reference>
<evidence type="ECO:0000313" key="1">
    <source>
        <dbReference type="EMBL" id="KAA1259887.1"/>
    </source>
</evidence>
<protein>
    <submittedName>
        <fullName evidence="1">Uncharacterized protein</fullName>
    </submittedName>
</protein>
<dbReference type="EMBL" id="VRLW01000001">
    <property type="protein sequence ID" value="KAA1259887.1"/>
    <property type="molecule type" value="Genomic_DNA"/>
</dbReference>
<keyword evidence="2" id="KW-1185">Reference proteome</keyword>
<gene>
    <name evidence="1" type="ORF">LF1_24240</name>
</gene>
<accession>A0A5B1CFB2</accession>
<dbReference type="AlphaFoldDB" id="A0A5B1CFB2"/>
<proteinExistence type="predicted"/>